<name>A0ABZ0RXE1_9BACI</name>
<organism evidence="2 3">
    <name type="scientific">Lysinibacillus louembei</name>
    <dbReference type="NCBI Taxonomy" id="1470088"/>
    <lineage>
        <taxon>Bacteria</taxon>
        <taxon>Bacillati</taxon>
        <taxon>Bacillota</taxon>
        <taxon>Bacilli</taxon>
        <taxon>Bacillales</taxon>
        <taxon>Bacillaceae</taxon>
        <taxon>Lysinibacillus</taxon>
    </lineage>
</organism>
<evidence type="ECO:0000313" key="3">
    <source>
        <dbReference type="Proteomes" id="UP001322664"/>
    </source>
</evidence>
<reference evidence="2 3" key="1">
    <citation type="submission" date="2023-09" db="EMBL/GenBank/DDBJ databases">
        <authorList>
            <person name="Page C.A."/>
            <person name="Perez-Diaz I.M."/>
        </authorList>
    </citation>
    <scope>NUCLEOTIDE SEQUENCE [LARGE SCALE GENOMIC DNA]</scope>
    <source>
        <strain evidence="2 3">Ll15</strain>
    </source>
</reference>
<sequence>MKKLIFLMLVTIVCLVGCQEQSAVELTKMPKKVAEVIQPDLTLQGISTTKGVSYVIYRTTGEVKMSFVEENDEQRVYLTETESDSDSKELKTYLYKIPKMKSKAEDKYFSVYINDELAPFDMMIAAEVD</sequence>
<evidence type="ECO:0000256" key="1">
    <source>
        <dbReference type="SAM" id="SignalP"/>
    </source>
</evidence>
<protein>
    <recommendedName>
        <fullName evidence="4">Lipoprotein</fullName>
    </recommendedName>
</protein>
<dbReference type="RefSeq" id="WP_319836644.1">
    <property type="nucleotide sequence ID" value="NZ_CP137624.1"/>
</dbReference>
<evidence type="ECO:0008006" key="4">
    <source>
        <dbReference type="Google" id="ProtNLM"/>
    </source>
</evidence>
<evidence type="ECO:0000313" key="2">
    <source>
        <dbReference type="EMBL" id="WPK11691.1"/>
    </source>
</evidence>
<dbReference type="EMBL" id="CP137624">
    <property type="protein sequence ID" value="WPK11691.1"/>
    <property type="molecule type" value="Genomic_DNA"/>
</dbReference>
<keyword evidence="3" id="KW-1185">Reference proteome</keyword>
<dbReference type="Proteomes" id="UP001322664">
    <property type="component" value="Chromosome"/>
</dbReference>
<feature type="signal peptide" evidence="1">
    <location>
        <begin position="1"/>
        <end position="23"/>
    </location>
</feature>
<accession>A0ABZ0RXE1</accession>
<keyword evidence="1" id="KW-0732">Signal</keyword>
<proteinExistence type="predicted"/>
<feature type="chain" id="PRO_5046488370" description="Lipoprotein" evidence="1">
    <location>
        <begin position="24"/>
        <end position="129"/>
    </location>
</feature>
<gene>
    <name evidence="2" type="ORF">R6U77_17640</name>
</gene>